<dbReference type="InterPro" id="IPR013780">
    <property type="entry name" value="Glyco_hydro_b"/>
</dbReference>
<comment type="caution">
    <text evidence="8">The sequence shown here is derived from an EMBL/GenBank/DDBJ whole genome shotgun (WGS) entry which is preliminary data.</text>
</comment>
<name>A0A0R2FX11_9LACO</name>
<dbReference type="PATRIC" id="fig|81857.3.peg.1067"/>
<evidence type="ECO:0000256" key="3">
    <source>
        <dbReference type="ARBA" id="ARBA00022490"/>
    </source>
</evidence>
<dbReference type="Gene3D" id="3.90.400.10">
    <property type="entry name" value="Oligo-1,6-glucosidase, Domain 2"/>
    <property type="match status" value="1"/>
</dbReference>
<dbReference type="GO" id="GO:0004556">
    <property type="term" value="F:alpha-amylase activity"/>
    <property type="evidence" value="ECO:0007669"/>
    <property type="project" value="TreeGrafter"/>
</dbReference>
<evidence type="ECO:0000313" key="8">
    <source>
        <dbReference type="EMBL" id="KRN32736.1"/>
    </source>
</evidence>
<dbReference type="SUPFAM" id="SSF51445">
    <property type="entry name" value="(Trans)glycosidases"/>
    <property type="match status" value="1"/>
</dbReference>
<dbReference type="GO" id="GO:0009313">
    <property type="term" value="P:oligosaccharide catabolic process"/>
    <property type="evidence" value="ECO:0007669"/>
    <property type="project" value="TreeGrafter"/>
</dbReference>
<gene>
    <name evidence="7" type="ORF">IV38_GL001061</name>
    <name evidence="8" type="ORF">IV40_GL000792</name>
</gene>
<comment type="subcellular location">
    <subcellularLocation>
        <location evidence="1">Cytoplasm</location>
    </subcellularLocation>
</comment>
<dbReference type="InterPro" id="IPR045857">
    <property type="entry name" value="O16G_dom_2"/>
</dbReference>
<dbReference type="FunFam" id="3.90.400.10:FF:000002">
    <property type="entry name" value="Sucrose isomerase"/>
    <property type="match status" value="1"/>
</dbReference>
<dbReference type="Gene3D" id="3.20.20.80">
    <property type="entry name" value="Glycosidases"/>
    <property type="match status" value="1"/>
</dbReference>
<evidence type="ECO:0000313" key="9">
    <source>
        <dbReference type="Proteomes" id="UP000051645"/>
    </source>
</evidence>
<dbReference type="GO" id="GO:0005737">
    <property type="term" value="C:cytoplasm"/>
    <property type="evidence" value="ECO:0007669"/>
    <property type="project" value="UniProtKB-SubCell"/>
</dbReference>
<reference evidence="9 10" key="1">
    <citation type="journal article" date="2015" name="Genome Announc.">
        <title>Expanding the biotechnology potential of lactobacilli through comparative genomics of 213 strains and associated genera.</title>
        <authorList>
            <person name="Sun Z."/>
            <person name="Harris H.M."/>
            <person name="McCann A."/>
            <person name="Guo C."/>
            <person name="Argimon S."/>
            <person name="Zhang W."/>
            <person name="Yang X."/>
            <person name="Jeffery I.B."/>
            <person name="Cooney J.C."/>
            <person name="Kagawa T.F."/>
            <person name="Liu W."/>
            <person name="Song Y."/>
            <person name="Salvetti E."/>
            <person name="Wrobel A."/>
            <person name="Rasinkangas P."/>
            <person name="Parkhill J."/>
            <person name="Rea M.C."/>
            <person name="O'Sullivan O."/>
            <person name="Ritari J."/>
            <person name="Douillard F.P."/>
            <person name="Paul Ross R."/>
            <person name="Yang R."/>
            <person name="Briner A.E."/>
            <person name="Felis G.E."/>
            <person name="de Vos W.M."/>
            <person name="Barrangou R."/>
            <person name="Klaenhammer T.R."/>
            <person name="Caufield P.W."/>
            <person name="Cui Y."/>
            <person name="Zhang H."/>
            <person name="O'Toole P.W."/>
        </authorList>
    </citation>
    <scope>NUCLEOTIDE SEQUENCE [LARGE SCALE GENOMIC DNA]</scope>
    <source>
        <strain evidence="7 10">ATCC BAA-66</strain>
        <strain evidence="8 9">DSM 13344</strain>
    </source>
</reference>
<dbReference type="OrthoDB" id="9805159at2"/>
<proteinExistence type="inferred from homology"/>
<dbReference type="Proteomes" id="UP000051751">
    <property type="component" value="Unassembled WGS sequence"/>
</dbReference>
<dbReference type="SMART" id="SM00642">
    <property type="entry name" value="Aamy"/>
    <property type="match status" value="1"/>
</dbReference>
<dbReference type="STRING" id="81857.IV38_GL001061"/>
<dbReference type="EMBL" id="JQAT01000002">
    <property type="protein sequence ID" value="KRN28854.1"/>
    <property type="molecule type" value="Genomic_DNA"/>
</dbReference>
<dbReference type="PANTHER" id="PTHR10357:SF184">
    <property type="entry name" value="OLIGO-1,6-GLUCOSIDASE 1"/>
    <property type="match status" value="1"/>
</dbReference>
<comment type="similarity">
    <text evidence="2">Belongs to the glycosyl hydrolase 13 family.</text>
</comment>
<accession>A0A0R2FX11</accession>
<dbReference type="FunFam" id="2.60.40.1180:FF:000007">
    <property type="entry name" value="Sucrose isomerase"/>
    <property type="match status" value="1"/>
</dbReference>
<dbReference type="SUPFAM" id="SSF51011">
    <property type="entry name" value="Glycosyl hydrolase domain"/>
    <property type="match status" value="1"/>
</dbReference>
<feature type="domain" description="Glycosyl hydrolase family 13 catalytic" evidence="6">
    <location>
        <begin position="13"/>
        <end position="426"/>
    </location>
</feature>
<evidence type="ECO:0000313" key="10">
    <source>
        <dbReference type="Proteomes" id="UP000051751"/>
    </source>
</evidence>
<evidence type="ECO:0000256" key="1">
    <source>
        <dbReference type="ARBA" id="ARBA00004496"/>
    </source>
</evidence>
<keyword evidence="3" id="KW-0963">Cytoplasm</keyword>
<dbReference type="Pfam" id="PF00128">
    <property type="entry name" value="Alpha-amylase"/>
    <property type="match status" value="1"/>
</dbReference>
<dbReference type="Proteomes" id="UP000051645">
    <property type="component" value="Unassembled WGS sequence"/>
</dbReference>
<dbReference type="InterPro" id="IPR017853">
    <property type="entry name" value="GH"/>
</dbReference>
<evidence type="ECO:0000256" key="2">
    <source>
        <dbReference type="ARBA" id="ARBA00008061"/>
    </source>
</evidence>
<dbReference type="CDD" id="cd11333">
    <property type="entry name" value="AmyAc_SI_OligoGlu_DGase"/>
    <property type="match status" value="1"/>
</dbReference>
<evidence type="ECO:0000259" key="6">
    <source>
        <dbReference type="SMART" id="SM00642"/>
    </source>
</evidence>
<evidence type="ECO:0000256" key="4">
    <source>
        <dbReference type="ARBA" id="ARBA00022801"/>
    </source>
</evidence>
<dbReference type="PANTHER" id="PTHR10357">
    <property type="entry name" value="ALPHA-AMYLASE FAMILY MEMBER"/>
    <property type="match status" value="1"/>
</dbReference>
<keyword evidence="5" id="KW-0326">Glycosidase</keyword>
<evidence type="ECO:0000313" key="7">
    <source>
        <dbReference type="EMBL" id="KRN28854.1"/>
    </source>
</evidence>
<protein>
    <submittedName>
        <fullName evidence="8">Alpha-glucosidase</fullName>
    </submittedName>
</protein>
<organism evidence="8 9">
    <name type="scientific">Lactobacillus selangorensis</name>
    <dbReference type="NCBI Taxonomy" id="81857"/>
    <lineage>
        <taxon>Bacteria</taxon>
        <taxon>Bacillati</taxon>
        <taxon>Bacillota</taxon>
        <taxon>Bacilli</taxon>
        <taxon>Lactobacillales</taxon>
        <taxon>Lactobacillaceae</taxon>
        <taxon>Lactobacillus</taxon>
    </lineage>
</organism>
<evidence type="ECO:0000256" key="5">
    <source>
        <dbReference type="ARBA" id="ARBA00023295"/>
    </source>
</evidence>
<dbReference type="RefSeq" id="WP_057768986.1">
    <property type="nucleotide sequence ID" value="NZ_JQAT01000002.1"/>
</dbReference>
<dbReference type="FunFam" id="3.20.20.80:FF:000014">
    <property type="entry name" value="Alpha,alpha-phosphotrehalase"/>
    <property type="match status" value="1"/>
</dbReference>
<dbReference type="EMBL" id="JQAZ01000002">
    <property type="protein sequence ID" value="KRN32736.1"/>
    <property type="molecule type" value="Genomic_DNA"/>
</dbReference>
<dbReference type="InterPro" id="IPR006047">
    <property type="entry name" value="GH13_cat_dom"/>
</dbReference>
<keyword evidence="4" id="KW-0378">Hydrolase</keyword>
<dbReference type="Gene3D" id="2.60.40.1180">
    <property type="entry name" value="Golgi alpha-mannosidase II"/>
    <property type="match status" value="1"/>
</dbReference>
<dbReference type="AlphaFoldDB" id="A0A0R2FX11"/>
<dbReference type="FunFam" id="3.20.20.80:FF:000064">
    <property type="entry name" value="Oligo-1,6-glucosidase"/>
    <property type="match status" value="1"/>
</dbReference>
<sequence>MDAKWWQKAVVYQIYPRSFQDSNGDGIGDLNGITARLDYVKSLGVDVIWLNPIYPSPNVDNGYDISNYQAINPEFGTMADFEKLLAKAHSLDLKVMMDIVVNHTSDKHHWFEESRKSKDNPYRDYYIWRDPAADGGAPNNWGSYFSGSAWTYDETTKQYYLHLFAPGQPDLNWANPQVRHAVYDMMNWWVAKGVDGFRLDVINLISKPDGLPNAPQALGQPYGNVEKVVANGPHVHEYLQEMNANVMSHYNIMTVGETPGASISDAMQYADLDGKELNMVFQFEHMGLDGNEHRQYGKWSDRKVDLVALKQVLSKWQTGFYHKAWNSLYWNNHDQPRVVSRFGDDRPEYRALSAKMLGVVLHMMQGTPYIYEGEELGMTNNDFTRLDQYQDLESLNAYHDLVDQQHVFTPAQMLKYLQHHSRDNARTPMQWDATMNAGFSTAQPWLMVNPNFKDINAKEELAADDSVLQFYRQLIALRHQYDVVTDGEYAQIPGTENDESVFAYTRTDTKQRLTVIVNFTDKQFEYEDAAQPQAKLLLSNYPDDDGTTLRPFEAKIYLQARQ</sequence>
<keyword evidence="9" id="KW-1185">Reference proteome</keyword>
<dbReference type="NCBIfam" id="NF008183">
    <property type="entry name" value="PRK10933.1"/>
    <property type="match status" value="1"/>
</dbReference>